<feature type="region of interest" description="Disordered" evidence="1">
    <location>
        <begin position="1"/>
        <end position="49"/>
    </location>
</feature>
<evidence type="ECO:0000313" key="3">
    <source>
        <dbReference type="EMBL" id="MFC3680574.1"/>
    </source>
</evidence>
<dbReference type="EMBL" id="JBHRYB010000010">
    <property type="protein sequence ID" value="MFC3680574.1"/>
    <property type="molecule type" value="Genomic_DNA"/>
</dbReference>
<comment type="caution">
    <text evidence="3">The sequence shown here is derived from an EMBL/GenBank/DDBJ whole genome shotgun (WGS) entry which is preliminary data.</text>
</comment>
<keyword evidence="4" id="KW-1185">Reference proteome</keyword>
<reference evidence="4" key="1">
    <citation type="journal article" date="2019" name="Int. J. Syst. Evol. Microbiol.">
        <title>The Global Catalogue of Microorganisms (GCM) 10K type strain sequencing project: providing services to taxonomists for standard genome sequencing and annotation.</title>
        <authorList>
            <consortium name="The Broad Institute Genomics Platform"/>
            <consortium name="The Broad Institute Genome Sequencing Center for Infectious Disease"/>
            <person name="Wu L."/>
            <person name="Ma J."/>
        </authorList>
    </citation>
    <scope>NUCLEOTIDE SEQUENCE [LARGE SCALE GENOMIC DNA]</scope>
    <source>
        <strain evidence="4">KCTC 42424</strain>
    </source>
</reference>
<dbReference type="Proteomes" id="UP001595722">
    <property type="component" value="Unassembled WGS sequence"/>
</dbReference>
<feature type="region of interest" description="Disordered" evidence="1">
    <location>
        <begin position="62"/>
        <end position="89"/>
    </location>
</feature>
<protein>
    <recommendedName>
        <fullName evidence="2">Transcriptional regulator SutA RNAP-binding domain-containing protein</fullName>
    </recommendedName>
</protein>
<organism evidence="3 4">
    <name type="scientific">Bacterioplanoides pacificum</name>
    <dbReference type="NCBI Taxonomy" id="1171596"/>
    <lineage>
        <taxon>Bacteria</taxon>
        <taxon>Pseudomonadati</taxon>
        <taxon>Pseudomonadota</taxon>
        <taxon>Gammaproteobacteria</taxon>
        <taxon>Oceanospirillales</taxon>
        <taxon>Oceanospirillaceae</taxon>
        <taxon>Bacterioplanoides</taxon>
    </lineage>
</organism>
<feature type="domain" description="Transcriptional regulator SutA RNAP-binding" evidence="2">
    <location>
        <begin position="42"/>
        <end position="76"/>
    </location>
</feature>
<gene>
    <name evidence="3" type="ORF">ACFOMG_10755</name>
</gene>
<dbReference type="RefSeq" id="WP_376866574.1">
    <property type="nucleotide sequence ID" value="NZ_JBHRYB010000010.1"/>
</dbReference>
<accession>A0ABV7VT05</accession>
<evidence type="ECO:0000313" key="4">
    <source>
        <dbReference type="Proteomes" id="UP001595722"/>
    </source>
</evidence>
<name>A0ABV7VT05_9GAMM</name>
<proteinExistence type="predicted"/>
<feature type="compositionally biased region" description="Basic and acidic residues" evidence="1">
    <location>
        <begin position="17"/>
        <end position="30"/>
    </location>
</feature>
<evidence type="ECO:0000259" key="2">
    <source>
        <dbReference type="Pfam" id="PF20661"/>
    </source>
</evidence>
<feature type="compositionally biased region" description="Acidic residues" evidence="1">
    <location>
        <begin position="1"/>
        <end position="16"/>
    </location>
</feature>
<dbReference type="InterPro" id="IPR049191">
    <property type="entry name" value="SutA_RBD"/>
</dbReference>
<dbReference type="Pfam" id="PF20661">
    <property type="entry name" value="SutA-RBD"/>
    <property type="match status" value="1"/>
</dbReference>
<sequence>MMADDDLDMQENDNGSEELKDKNSDDHDASSADDYVTSTSSAARDELRQSMEDDVAAFLARGGKIQEIDDNVMADPPRKPQTSYGSRPI</sequence>
<feature type="compositionally biased region" description="Polar residues" evidence="1">
    <location>
        <begin position="80"/>
        <end position="89"/>
    </location>
</feature>
<evidence type="ECO:0000256" key="1">
    <source>
        <dbReference type="SAM" id="MobiDB-lite"/>
    </source>
</evidence>